<evidence type="ECO:0000313" key="2">
    <source>
        <dbReference type="Proteomes" id="UP000006591"/>
    </source>
</evidence>
<reference evidence="1" key="1">
    <citation type="submission" date="2015-04" db="UniProtKB">
        <authorList>
            <consortium name="EnsemblPlants"/>
        </authorList>
    </citation>
    <scope>IDENTIFICATION</scope>
    <source>
        <strain evidence="1">SL10</strain>
    </source>
</reference>
<dbReference type="HOGENOM" id="CLU_2430786_0_0_1"/>
<dbReference type="EnsemblPlants" id="ONIVA11G20930.1">
    <property type="protein sequence ID" value="ONIVA11G20930.1"/>
    <property type="gene ID" value="ONIVA11G20930"/>
</dbReference>
<evidence type="ECO:0000313" key="1">
    <source>
        <dbReference type="EnsemblPlants" id="ONIVA11G20930.1"/>
    </source>
</evidence>
<dbReference type="Proteomes" id="UP000006591">
    <property type="component" value="Chromosome 11"/>
</dbReference>
<organism evidence="1">
    <name type="scientific">Oryza nivara</name>
    <name type="common">Indian wild rice</name>
    <name type="synonym">Oryza sativa f. spontanea</name>
    <dbReference type="NCBI Taxonomy" id="4536"/>
    <lineage>
        <taxon>Eukaryota</taxon>
        <taxon>Viridiplantae</taxon>
        <taxon>Streptophyta</taxon>
        <taxon>Embryophyta</taxon>
        <taxon>Tracheophyta</taxon>
        <taxon>Spermatophyta</taxon>
        <taxon>Magnoliopsida</taxon>
        <taxon>Liliopsida</taxon>
        <taxon>Poales</taxon>
        <taxon>Poaceae</taxon>
        <taxon>BOP clade</taxon>
        <taxon>Oryzoideae</taxon>
        <taxon>Oryzeae</taxon>
        <taxon>Oryzinae</taxon>
        <taxon>Oryza</taxon>
    </lineage>
</organism>
<name>A0A0E0J4Q4_ORYNI</name>
<dbReference type="AlphaFoldDB" id="A0A0E0J4Q4"/>
<sequence>MKSPELGHTASLDQTFPCCQAIASSLLMELPTEEGRTSTKREMPGQCQRRGPAIILKSVAACTIEERGCARLSMQTRACLRREGDLELHAR</sequence>
<proteinExistence type="predicted"/>
<dbReference type="Gramene" id="ONIVA11G20930.1">
    <property type="protein sequence ID" value="ONIVA11G20930.1"/>
    <property type="gene ID" value="ONIVA11G20930"/>
</dbReference>
<reference evidence="1" key="2">
    <citation type="submission" date="2018-04" db="EMBL/GenBank/DDBJ databases">
        <title>OnivRS2 (Oryza nivara Reference Sequence Version 2).</title>
        <authorList>
            <person name="Zhang J."/>
            <person name="Kudrna D."/>
            <person name="Lee S."/>
            <person name="Talag J."/>
            <person name="Rajasekar S."/>
            <person name="Welchert J."/>
            <person name="Hsing Y.-I."/>
            <person name="Wing R.A."/>
        </authorList>
    </citation>
    <scope>NUCLEOTIDE SEQUENCE [LARGE SCALE GENOMIC DNA]</scope>
    <source>
        <strain evidence="1">SL10</strain>
    </source>
</reference>
<accession>A0A0E0J4Q4</accession>
<keyword evidence="2" id="KW-1185">Reference proteome</keyword>
<protein>
    <submittedName>
        <fullName evidence="1">Uncharacterized protein</fullName>
    </submittedName>
</protein>